<reference evidence="3" key="2">
    <citation type="submission" date="2021-04" db="EMBL/GenBank/DDBJ databases">
        <authorList>
            <person name="Podell S."/>
        </authorList>
    </citation>
    <scope>NUCLEOTIDE SEQUENCE</scope>
    <source>
        <strain evidence="3">Hildebrandi</strain>
    </source>
</reference>
<dbReference type="AlphaFoldDB" id="A0A9K3LIW9"/>
<sequence>MGNVETKETTVIVAGKAAGTEDDSTKNTLNANAKKSCLMAGVVDDDVVQRDEKNDTPTNSNVLKKSETSDKSNGPSETVSRRKSQFDDLLQEEIAVRNKIRSMPGAQGKGGVFNVVSSTIINMVSAFLVFAVYLISLESLLSIGLCVGFTIYTYNIYNDNPNIDGSIMNWVLLSFAVITPLSAAIRMSFSRRELANTQIANFKATMIHLYSSHLCWDWYDKQGQSGRAVARVDWREHNDDLLRTMCQVSSKLTRLLTLPTAGRGRHRVISYGRKQRAELAVIAGKLRRSILEDMNYISDKCEVLKREGLPPNEATRIRQWERFITTQVEQLLVIKRYRTPQALRSFARIFSVFLPPFYAPFYAKMAEELNSLGIAISFSILTSIALTSLFESVFQLEDPFVGSRLDCIDVEADLRDEFFMELLDLRNYYFPDAPPFEAKILIPSPERSPEIRLFRA</sequence>
<protein>
    <submittedName>
        <fullName evidence="3">Uncharacterized protein</fullName>
    </submittedName>
</protein>
<keyword evidence="2" id="KW-0472">Membrane</keyword>
<comment type="caution">
    <text evidence="3">The sequence shown here is derived from an EMBL/GenBank/DDBJ whole genome shotgun (WGS) entry which is preliminary data.</text>
</comment>
<keyword evidence="4" id="KW-1185">Reference proteome</keyword>
<feature type="region of interest" description="Disordered" evidence="1">
    <location>
        <begin position="46"/>
        <end position="84"/>
    </location>
</feature>
<dbReference type="OrthoDB" id="536576at2759"/>
<dbReference type="Proteomes" id="UP000693970">
    <property type="component" value="Unassembled WGS sequence"/>
</dbReference>
<keyword evidence="2" id="KW-1133">Transmembrane helix</keyword>
<dbReference type="PANTHER" id="PTHR36970:SF1">
    <property type="entry name" value="BESTROPHIN HOMOLOG"/>
    <property type="match status" value="1"/>
</dbReference>
<organism evidence="3 4">
    <name type="scientific">Nitzschia inconspicua</name>
    <dbReference type="NCBI Taxonomy" id="303405"/>
    <lineage>
        <taxon>Eukaryota</taxon>
        <taxon>Sar</taxon>
        <taxon>Stramenopiles</taxon>
        <taxon>Ochrophyta</taxon>
        <taxon>Bacillariophyta</taxon>
        <taxon>Bacillariophyceae</taxon>
        <taxon>Bacillariophycidae</taxon>
        <taxon>Bacillariales</taxon>
        <taxon>Bacillariaceae</taxon>
        <taxon>Nitzschia</taxon>
    </lineage>
</organism>
<evidence type="ECO:0000313" key="4">
    <source>
        <dbReference type="Proteomes" id="UP000693970"/>
    </source>
</evidence>
<dbReference type="EMBL" id="JAGRRH010000010">
    <property type="protein sequence ID" value="KAG7362842.1"/>
    <property type="molecule type" value="Genomic_DNA"/>
</dbReference>
<name>A0A9K3LIW9_9STRA</name>
<feature type="transmembrane region" description="Helical" evidence="2">
    <location>
        <begin position="369"/>
        <end position="390"/>
    </location>
</feature>
<evidence type="ECO:0000256" key="2">
    <source>
        <dbReference type="SAM" id="Phobius"/>
    </source>
</evidence>
<reference evidence="3" key="1">
    <citation type="journal article" date="2021" name="Sci. Rep.">
        <title>Diploid genomic architecture of Nitzschia inconspicua, an elite biomass production diatom.</title>
        <authorList>
            <person name="Oliver A."/>
            <person name="Podell S."/>
            <person name="Pinowska A."/>
            <person name="Traller J.C."/>
            <person name="Smith S.R."/>
            <person name="McClure R."/>
            <person name="Beliaev A."/>
            <person name="Bohutskyi P."/>
            <person name="Hill E.A."/>
            <person name="Rabines A."/>
            <person name="Zheng H."/>
            <person name="Allen L.Z."/>
            <person name="Kuo A."/>
            <person name="Grigoriev I.V."/>
            <person name="Allen A.E."/>
            <person name="Hazlebeck D."/>
            <person name="Allen E.E."/>
        </authorList>
    </citation>
    <scope>NUCLEOTIDE SEQUENCE</scope>
    <source>
        <strain evidence="3">Hildebrandi</strain>
    </source>
</reference>
<dbReference type="PANTHER" id="PTHR36970">
    <property type="entry name" value="UNNAMED PRODUCT"/>
    <property type="match status" value="1"/>
</dbReference>
<keyword evidence="2" id="KW-0812">Transmembrane</keyword>
<accession>A0A9K3LIW9</accession>
<feature type="transmembrane region" description="Helical" evidence="2">
    <location>
        <begin position="167"/>
        <end position="185"/>
    </location>
</feature>
<proteinExistence type="predicted"/>
<gene>
    <name evidence="3" type="ORF">IV203_026202</name>
</gene>
<feature type="transmembrane region" description="Helical" evidence="2">
    <location>
        <begin position="345"/>
        <end position="363"/>
    </location>
</feature>
<evidence type="ECO:0000313" key="3">
    <source>
        <dbReference type="EMBL" id="KAG7362842.1"/>
    </source>
</evidence>
<evidence type="ECO:0000256" key="1">
    <source>
        <dbReference type="SAM" id="MobiDB-lite"/>
    </source>
</evidence>